<evidence type="ECO:0000256" key="5">
    <source>
        <dbReference type="ARBA" id="ARBA00023242"/>
    </source>
</evidence>
<dbReference type="EMBL" id="CM000882">
    <property type="protein sequence ID" value="PNT66868.1"/>
    <property type="molecule type" value="Genomic_DNA"/>
</dbReference>
<comment type="subunit">
    <text evidence="6">Heterotrimeric transcription factor composed of three components, NF-YA, NF-YB and NF-YC. NF-YB and NF-YC must interact and dimerize for NF-YA association and DNA binding.</text>
</comment>
<sequence length="130" mass="14606">QRLQAFWTDRLDEIEHMSDFKIHSLPLERIKKIMKASGENVQVIAGEAPGVLTKACEIFIQELTLRSWLQTREKNRRTLQKNDIAAAVSRNEAFDFLVDIMQDNGVGLPTGTMQTMIPGMGTFGIGGQDE</sequence>
<keyword evidence="3" id="KW-0238">DNA-binding</keyword>
<evidence type="ECO:0000313" key="11">
    <source>
        <dbReference type="EnsemblPlants" id="PNT66868"/>
    </source>
</evidence>
<gene>
    <name evidence="10" type="ORF">BRADI_3g17822v3</name>
</gene>
<reference evidence="11" key="3">
    <citation type="submission" date="2018-08" db="UniProtKB">
        <authorList>
            <consortium name="EnsemblPlants"/>
        </authorList>
    </citation>
    <scope>IDENTIFICATION</scope>
    <source>
        <strain evidence="11">cv. Bd21</strain>
    </source>
</reference>
<dbReference type="GO" id="GO:0005634">
    <property type="term" value="C:nucleus"/>
    <property type="evidence" value="ECO:0000318"/>
    <property type="project" value="GO_Central"/>
</dbReference>
<dbReference type="FunFam" id="1.10.20.10:FF:000062">
    <property type="entry name" value="Nuclear transcription factor Y subunit C"/>
    <property type="match status" value="1"/>
</dbReference>
<proteinExistence type="inferred from homology"/>
<evidence type="ECO:0000256" key="6">
    <source>
        <dbReference type="ARBA" id="ARBA00025911"/>
    </source>
</evidence>
<keyword evidence="12" id="KW-1185">Reference proteome</keyword>
<dbReference type="AlphaFoldDB" id="A0A2K2CXV9"/>
<comment type="function">
    <text evidence="8">Stimulates the transcription of various genes by recognizing and binding to a CCAAT motif in promoters.</text>
</comment>
<organism evidence="10">
    <name type="scientific">Brachypodium distachyon</name>
    <name type="common">Purple false brome</name>
    <name type="synonym">Trachynia distachya</name>
    <dbReference type="NCBI Taxonomy" id="15368"/>
    <lineage>
        <taxon>Eukaryota</taxon>
        <taxon>Viridiplantae</taxon>
        <taxon>Streptophyta</taxon>
        <taxon>Embryophyta</taxon>
        <taxon>Tracheophyta</taxon>
        <taxon>Spermatophyta</taxon>
        <taxon>Magnoliopsida</taxon>
        <taxon>Liliopsida</taxon>
        <taxon>Poales</taxon>
        <taxon>Poaceae</taxon>
        <taxon>BOP clade</taxon>
        <taxon>Pooideae</taxon>
        <taxon>Stipodae</taxon>
        <taxon>Brachypodieae</taxon>
        <taxon>Brachypodium</taxon>
    </lineage>
</organism>
<protein>
    <recommendedName>
        <fullName evidence="9">Core Histone H2A/H2B/H3 domain-containing protein</fullName>
    </recommendedName>
</protein>
<dbReference type="STRING" id="15368.A0A2K2CXV9"/>
<evidence type="ECO:0000313" key="10">
    <source>
        <dbReference type="EMBL" id="PNT66868.1"/>
    </source>
</evidence>
<dbReference type="PANTHER" id="PTHR10252">
    <property type="entry name" value="HISTONE-LIKE TRANSCRIPTION FACTOR CCAAT-RELATED"/>
    <property type="match status" value="1"/>
</dbReference>
<dbReference type="GO" id="GO:0006357">
    <property type="term" value="P:regulation of transcription by RNA polymerase II"/>
    <property type="evidence" value="ECO:0000318"/>
    <property type="project" value="GO_Central"/>
</dbReference>
<evidence type="ECO:0000256" key="2">
    <source>
        <dbReference type="ARBA" id="ARBA00023015"/>
    </source>
</evidence>
<dbReference type="Proteomes" id="UP000008810">
    <property type="component" value="Chromosome 3"/>
</dbReference>
<dbReference type="Gramene" id="PNT66868">
    <property type="protein sequence ID" value="PNT66868"/>
    <property type="gene ID" value="BRADI_3g17822v3"/>
</dbReference>
<dbReference type="GO" id="GO:0046982">
    <property type="term" value="F:protein heterodimerization activity"/>
    <property type="evidence" value="ECO:0007669"/>
    <property type="project" value="InterPro"/>
</dbReference>
<evidence type="ECO:0000259" key="9">
    <source>
        <dbReference type="Pfam" id="PF00125"/>
    </source>
</evidence>
<dbReference type="InterPro" id="IPR050568">
    <property type="entry name" value="Transcr_DNA_Rep_Reg"/>
</dbReference>
<comment type="similarity">
    <text evidence="7">Belongs to the NFYC/HAP5 subunit family.</text>
</comment>
<keyword evidence="4" id="KW-0804">Transcription</keyword>
<evidence type="ECO:0000256" key="4">
    <source>
        <dbReference type="ARBA" id="ARBA00023163"/>
    </source>
</evidence>
<reference evidence="10" key="2">
    <citation type="submission" date="2017-06" db="EMBL/GenBank/DDBJ databases">
        <title>WGS assembly of Brachypodium distachyon.</title>
        <authorList>
            <consortium name="The International Brachypodium Initiative"/>
            <person name="Lucas S."/>
            <person name="Harmon-Smith M."/>
            <person name="Lail K."/>
            <person name="Tice H."/>
            <person name="Grimwood J."/>
            <person name="Bruce D."/>
            <person name="Barry K."/>
            <person name="Shu S."/>
            <person name="Lindquist E."/>
            <person name="Wang M."/>
            <person name="Pitluck S."/>
            <person name="Vogel J.P."/>
            <person name="Garvin D.F."/>
            <person name="Mockler T.C."/>
            <person name="Schmutz J."/>
            <person name="Rokhsar D."/>
            <person name="Bevan M.W."/>
        </authorList>
    </citation>
    <scope>NUCLEOTIDE SEQUENCE</scope>
    <source>
        <strain evidence="10">Bd21</strain>
    </source>
</reference>
<dbReference type="InterPro" id="IPR009072">
    <property type="entry name" value="Histone-fold"/>
</dbReference>
<keyword evidence="2" id="KW-0805">Transcription regulation</keyword>
<dbReference type="EnsemblPlants" id="PNT66868">
    <property type="protein sequence ID" value="PNT66868"/>
    <property type="gene ID" value="BRADI_3g17822v3"/>
</dbReference>
<dbReference type="CDD" id="cd22908">
    <property type="entry name" value="HFD_NFYC-like"/>
    <property type="match status" value="1"/>
</dbReference>
<dbReference type="GO" id="GO:0003677">
    <property type="term" value="F:DNA binding"/>
    <property type="evidence" value="ECO:0007669"/>
    <property type="project" value="UniProtKB-KW"/>
</dbReference>
<dbReference type="Gene3D" id="1.10.20.10">
    <property type="entry name" value="Histone, subunit A"/>
    <property type="match status" value="1"/>
</dbReference>
<reference evidence="10 11" key="1">
    <citation type="journal article" date="2010" name="Nature">
        <title>Genome sequencing and analysis of the model grass Brachypodium distachyon.</title>
        <authorList>
            <consortium name="International Brachypodium Initiative"/>
        </authorList>
    </citation>
    <scope>NUCLEOTIDE SEQUENCE [LARGE SCALE GENOMIC DNA]</scope>
    <source>
        <strain evidence="10 11">Bd21</strain>
    </source>
</reference>
<evidence type="ECO:0000256" key="8">
    <source>
        <dbReference type="ARBA" id="ARBA00059992"/>
    </source>
</evidence>
<keyword evidence="5" id="KW-0539">Nucleus</keyword>
<dbReference type="OrthoDB" id="1272441at2759"/>
<dbReference type="GO" id="GO:0000981">
    <property type="term" value="F:DNA-binding transcription factor activity, RNA polymerase II-specific"/>
    <property type="evidence" value="ECO:0000318"/>
    <property type="project" value="GO_Central"/>
</dbReference>
<dbReference type="PANTHER" id="PTHR10252:SF150">
    <property type="entry name" value="OS09G0480700 PROTEIN"/>
    <property type="match status" value="1"/>
</dbReference>
<dbReference type="Pfam" id="PF00125">
    <property type="entry name" value="Histone"/>
    <property type="match status" value="1"/>
</dbReference>
<dbReference type="SUPFAM" id="SSF47113">
    <property type="entry name" value="Histone-fold"/>
    <property type="match status" value="1"/>
</dbReference>
<evidence type="ECO:0000256" key="7">
    <source>
        <dbReference type="ARBA" id="ARBA00038129"/>
    </source>
</evidence>
<evidence type="ECO:0000313" key="12">
    <source>
        <dbReference type="Proteomes" id="UP000008810"/>
    </source>
</evidence>
<feature type="domain" description="Core Histone H2A/H2B/H3" evidence="9">
    <location>
        <begin position="15"/>
        <end position="88"/>
    </location>
</feature>
<name>A0A2K2CXV9_BRADI</name>
<accession>A0A2K2CXV9</accession>
<evidence type="ECO:0000256" key="3">
    <source>
        <dbReference type="ARBA" id="ARBA00023125"/>
    </source>
</evidence>
<evidence type="ECO:0000256" key="1">
    <source>
        <dbReference type="ARBA" id="ARBA00004123"/>
    </source>
</evidence>
<feature type="non-terminal residue" evidence="10">
    <location>
        <position position="1"/>
    </location>
</feature>
<dbReference type="InParanoid" id="A0A2K2CXV9"/>
<dbReference type="InterPro" id="IPR007125">
    <property type="entry name" value="H2A/H2B/H3"/>
</dbReference>
<comment type="subcellular location">
    <subcellularLocation>
        <location evidence="1">Nucleus</location>
    </subcellularLocation>
</comment>